<evidence type="ECO:0000256" key="4">
    <source>
        <dbReference type="ARBA" id="ARBA00022741"/>
    </source>
</evidence>
<dbReference type="FunFam" id="3.40.50.300:FF:000425">
    <property type="entry name" value="Probable ABC transporter, ATP-binding subunit"/>
    <property type="match status" value="1"/>
</dbReference>
<feature type="domain" description="ABC transporter" evidence="13">
    <location>
        <begin position="6"/>
        <end position="233"/>
    </location>
</feature>
<evidence type="ECO:0000256" key="12">
    <source>
        <dbReference type="ARBA" id="ARBA00070305"/>
    </source>
</evidence>
<dbReference type="RefSeq" id="WP_160839693.1">
    <property type="nucleotide sequence ID" value="NZ_WMET01000006.1"/>
</dbReference>
<keyword evidence="6" id="KW-0408">Iron</keyword>
<accession>A0A845DZK4</accession>
<evidence type="ECO:0000256" key="11">
    <source>
        <dbReference type="ARBA" id="ARBA00066388"/>
    </source>
</evidence>
<evidence type="ECO:0000259" key="13">
    <source>
        <dbReference type="PROSITE" id="PS50893"/>
    </source>
</evidence>
<dbReference type="SUPFAM" id="SSF52540">
    <property type="entry name" value="P-loop containing nucleoside triphosphate hydrolases"/>
    <property type="match status" value="1"/>
</dbReference>
<comment type="catalytic activity">
    <reaction evidence="9">
        <text>a quaternary ammonium(out) + ATP + H2O = a quaternary ammonium(in) + ADP + phosphate + H(+)</text>
        <dbReference type="Rhea" id="RHEA:11036"/>
        <dbReference type="ChEBI" id="CHEBI:15377"/>
        <dbReference type="ChEBI" id="CHEBI:15378"/>
        <dbReference type="ChEBI" id="CHEBI:30616"/>
        <dbReference type="ChEBI" id="CHEBI:35267"/>
        <dbReference type="ChEBI" id="CHEBI:43474"/>
        <dbReference type="ChEBI" id="CHEBI:456216"/>
        <dbReference type="EC" id="7.6.2.9"/>
    </reaction>
</comment>
<sequence>MSPTTLEVKQLKKTFQEDLILNDLSFQLNKGEILSVVGPSGSGKTTLLRVLAGLESPTNGSLWMNGKDITATKANRRDISLVFQQPLLFPHMTVKENIAYGAKVSKKYSKPKIERLMEAIGMSRYRDHFPSEISGGQQQRTALARAMATEPEVILFDEPFSSLDPALRQDLRYWVRDFLVEQKTTALFVTHDMEEAMIMGDQIAVFQDGEFQQIGDASVLHHSPANQKVASFMGGHLILNENEFVPLAEIHLSTLEGVETRTFKGRLEHLTYQHGRPVAHISVPALASRVALPVGKFTADTEEVTLHIPTSCIQRFEVNHHE</sequence>
<dbReference type="InterPro" id="IPR015853">
    <property type="entry name" value="ABC_transpr_FbpC"/>
</dbReference>
<dbReference type="InterPro" id="IPR050093">
    <property type="entry name" value="ABC_SmlMolc_Importer"/>
</dbReference>
<comment type="caution">
    <text evidence="14">The sequence shown here is derived from an EMBL/GenBank/DDBJ whole genome shotgun (WGS) entry which is preliminary data.</text>
</comment>
<keyword evidence="7" id="KW-0406">Ion transport</keyword>
<dbReference type="GO" id="GO:0016887">
    <property type="term" value="F:ATP hydrolysis activity"/>
    <property type="evidence" value="ECO:0007669"/>
    <property type="project" value="InterPro"/>
</dbReference>
<evidence type="ECO:0000256" key="10">
    <source>
        <dbReference type="ARBA" id="ARBA00063934"/>
    </source>
</evidence>
<keyword evidence="8" id="KW-0472">Membrane</keyword>
<dbReference type="AlphaFoldDB" id="A0A845DZK4"/>
<dbReference type="GO" id="GO:0015408">
    <property type="term" value="F:ABC-type ferric iron transporter activity"/>
    <property type="evidence" value="ECO:0007669"/>
    <property type="project" value="InterPro"/>
</dbReference>
<dbReference type="Gene3D" id="3.40.50.300">
    <property type="entry name" value="P-loop containing nucleotide triphosphate hydrolases"/>
    <property type="match status" value="1"/>
</dbReference>
<evidence type="ECO:0000256" key="7">
    <source>
        <dbReference type="ARBA" id="ARBA00023065"/>
    </source>
</evidence>
<evidence type="ECO:0000313" key="14">
    <source>
        <dbReference type="EMBL" id="MYL21752.1"/>
    </source>
</evidence>
<dbReference type="SMART" id="SM00382">
    <property type="entry name" value="AAA"/>
    <property type="match status" value="1"/>
</dbReference>
<reference evidence="14 15" key="1">
    <citation type="submission" date="2019-11" db="EMBL/GenBank/DDBJ databases">
        <title>Genome sequences of 17 halophilic strains isolated from different environments.</title>
        <authorList>
            <person name="Furrow R.E."/>
        </authorList>
    </citation>
    <scope>NUCLEOTIDE SEQUENCE [LARGE SCALE GENOMIC DNA]</scope>
    <source>
        <strain evidence="14 15">22511_23_Filter</strain>
    </source>
</reference>
<dbReference type="GO" id="GO:0015418">
    <property type="term" value="F:ABC-type quaternary ammonium compound transporting activity"/>
    <property type="evidence" value="ECO:0007669"/>
    <property type="project" value="UniProtKB-EC"/>
</dbReference>
<dbReference type="OrthoDB" id="9790614at2"/>
<dbReference type="InterPro" id="IPR003593">
    <property type="entry name" value="AAA+_ATPase"/>
</dbReference>
<dbReference type="Pfam" id="PF00005">
    <property type="entry name" value="ABC_tran"/>
    <property type="match status" value="1"/>
</dbReference>
<dbReference type="GO" id="GO:0016020">
    <property type="term" value="C:membrane"/>
    <property type="evidence" value="ECO:0007669"/>
    <property type="project" value="InterPro"/>
</dbReference>
<evidence type="ECO:0000256" key="5">
    <source>
        <dbReference type="ARBA" id="ARBA00022840"/>
    </source>
</evidence>
<keyword evidence="5 14" id="KW-0067">ATP-binding</keyword>
<organism evidence="14 15">
    <name type="scientific">Halobacillus litoralis</name>
    <dbReference type="NCBI Taxonomy" id="45668"/>
    <lineage>
        <taxon>Bacteria</taxon>
        <taxon>Bacillati</taxon>
        <taxon>Bacillota</taxon>
        <taxon>Bacilli</taxon>
        <taxon>Bacillales</taxon>
        <taxon>Bacillaceae</taxon>
        <taxon>Halobacillus</taxon>
    </lineage>
</organism>
<dbReference type="CDD" id="cd03259">
    <property type="entry name" value="ABC_Carb_Solutes_like"/>
    <property type="match status" value="1"/>
</dbReference>
<name>A0A845DZK4_9BACI</name>
<keyword evidence="3" id="KW-0410">Iron transport</keyword>
<dbReference type="PANTHER" id="PTHR42781:SF4">
    <property type="entry name" value="SPERMIDINE_PUTRESCINE IMPORT ATP-BINDING PROTEIN POTA"/>
    <property type="match status" value="1"/>
</dbReference>
<dbReference type="InterPro" id="IPR027417">
    <property type="entry name" value="P-loop_NTPase"/>
</dbReference>
<protein>
    <recommendedName>
        <fullName evidence="12">Carnitine transport ATP-binding protein OpuCA</fullName>
        <ecNumber evidence="11">7.6.2.9</ecNumber>
    </recommendedName>
</protein>
<evidence type="ECO:0000256" key="9">
    <source>
        <dbReference type="ARBA" id="ARBA00052482"/>
    </source>
</evidence>
<dbReference type="GO" id="GO:0005524">
    <property type="term" value="F:ATP binding"/>
    <property type="evidence" value="ECO:0007669"/>
    <property type="project" value="UniProtKB-KW"/>
</dbReference>
<evidence type="ECO:0000256" key="1">
    <source>
        <dbReference type="ARBA" id="ARBA00022448"/>
    </source>
</evidence>
<dbReference type="InterPro" id="IPR003439">
    <property type="entry name" value="ABC_transporter-like_ATP-bd"/>
</dbReference>
<dbReference type="EMBL" id="WMET01000006">
    <property type="protein sequence ID" value="MYL21752.1"/>
    <property type="molecule type" value="Genomic_DNA"/>
</dbReference>
<keyword evidence="2" id="KW-1003">Cell membrane</keyword>
<evidence type="ECO:0000256" key="2">
    <source>
        <dbReference type="ARBA" id="ARBA00022475"/>
    </source>
</evidence>
<comment type="subunit">
    <text evidence="10">The complex is composed of two ATP-binding proteins (OpuCA), two transmembrane proteins (OpuCB and OpuCD) and a solute-binding protein (OpuCC).</text>
</comment>
<evidence type="ECO:0000313" key="15">
    <source>
        <dbReference type="Proteomes" id="UP000460949"/>
    </source>
</evidence>
<keyword evidence="4" id="KW-0547">Nucleotide-binding</keyword>
<dbReference type="PROSITE" id="PS50893">
    <property type="entry name" value="ABC_TRANSPORTER_2"/>
    <property type="match status" value="1"/>
</dbReference>
<proteinExistence type="predicted"/>
<dbReference type="PANTHER" id="PTHR42781">
    <property type="entry name" value="SPERMIDINE/PUTRESCINE IMPORT ATP-BINDING PROTEIN POTA"/>
    <property type="match status" value="1"/>
</dbReference>
<evidence type="ECO:0000256" key="6">
    <source>
        <dbReference type="ARBA" id="ARBA00023004"/>
    </source>
</evidence>
<evidence type="ECO:0000256" key="3">
    <source>
        <dbReference type="ARBA" id="ARBA00022496"/>
    </source>
</evidence>
<dbReference type="EC" id="7.6.2.9" evidence="11"/>
<dbReference type="Proteomes" id="UP000460949">
    <property type="component" value="Unassembled WGS sequence"/>
</dbReference>
<gene>
    <name evidence="14" type="ORF">GLW04_17775</name>
</gene>
<evidence type="ECO:0000256" key="8">
    <source>
        <dbReference type="ARBA" id="ARBA00023136"/>
    </source>
</evidence>
<keyword evidence="1" id="KW-0813">Transport</keyword>